<dbReference type="PROSITE" id="PS51471">
    <property type="entry name" value="FE2OG_OXY"/>
    <property type="match status" value="1"/>
</dbReference>
<dbReference type="InterPro" id="IPR005123">
    <property type="entry name" value="Oxoglu/Fe-dep_dioxygenase_dom"/>
</dbReference>
<dbReference type="EMBL" id="LR796915">
    <property type="protein sequence ID" value="CAB4173810.1"/>
    <property type="molecule type" value="Genomic_DNA"/>
</dbReference>
<evidence type="ECO:0000313" key="8">
    <source>
        <dbReference type="EMBL" id="CAB4192197.1"/>
    </source>
</evidence>
<accession>A0A6J5MXL6</accession>
<dbReference type="Pfam" id="PF13640">
    <property type="entry name" value="2OG-FeII_Oxy_3"/>
    <property type="match status" value="1"/>
</dbReference>
<dbReference type="EMBL" id="LR796983">
    <property type="protein sequence ID" value="CAB4179742.1"/>
    <property type="molecule type" value="Genomic_DNA"/>
</dbReference>
<evidence type="ECO:0000313" key="10">
    <source>
        <dbReference type="EMBL" id="CAB5231396.1"/>
    </source>
</evidence>
<name>A0A6J5MXL6_9CAUD</name>
<dbReference type="EMBL" id="LR797455">
    <property type="protein sequence ID" value="CAB4217735.1"/>
    <property type="molecule type" value="Genomic_DNA"/>
</dbReference>
<keyword evidence="3" id="KW-0560">Oxidoreductase</keyword>
<sequence>MINVIKEDQNLEWIELYPKVHVYRNVLSDPQNLYRIMKESDASAEGRFYLKSWDPWAHFGTYTQIKSPQEIEIAEKGQRFDEEKYFAEAAAEAYLKVISHYTKHVEEELRPSDRFSGMSFSKYNKEIDIMDNNMTMQYHTDYIHSQRDMPGPKFFITCTMYINDDYEGGDIEFFIDGNLINHKPKSGDILVFPSTQPYYHGVKVIGGGNKHFVRNFVMRDYEGSPEWLEQQRVVGAYNWMKKEQKRVDYEDPRSMKYLHEGAPIEYDDYIKEKNISE</sequence>
<dbReference type="EMBL" id="LR797188">
    <property type="protein sequence ID" value="CAB4192197.1"/>
    <property type="molecule type" value="Genomic_DNA"/>
</dbReference>
<dbReference type="EMBL" id="LR797080">
    <property type="protein sequence ID" value="CAB4185875.1"/>
    <property type="molecule type" value="Genomic_DNA"/>
</dbReference>
<feature type="domain" description="Fe2OG dioxygenase" evidence="1">
    <location>
        <begin position="114"/>
        <end position="241"/>
    </location>
</feature>
<dbReference type="EMBL" id="LR796457">
    <property type="protein sequence ID" value="CAB4145817.1"/>
    <property type="molecule type" value="Genomic_DNA"/>
</dbReference>
<proteinExistence type="predicted"/>
<keyword evidence="3" id="KW-0223">Dioxygenase</keyword>
<evidence type="ECO:0000259" key="1">
    <source>
        <dbReference type="PROSITE" id="PS51471"/>
    </source>
</evidence>
<evidence type="ECO:0000313" key="6">
    <source>
        <dbReference type="EMBL" id="CAB4185875.1"/>
    </source>
</evidence>
<dbReference type="EMBL" id="LR796551">
    <property type="protein sequence ID" value="CAB4151112.1"/>
    <property type="molecule type" value="Genomic_DNA"/>
</dbReference>
<evidence type="ECO:0000313" key="9">
    <source>
        <dbReference type="EMBL" id="CAB4217735.1"/>
    </source>
</evidence>
<evidence type="ECO:0000313" key="2">
    <source>
        <dbReference type="EMBL" id="CAB4145817.1"/>
    </source>
</evidence>
<dbReference type="InterPro" id="IPR044862">
    <property type="entry name" value="Pro_4_hyd_alph_FE2OG_OXY"/>
</dbReference>
<dbReference type="GO" id="GO:0051213">
    <property type="term" value="F:dioxygenase activity"/>
    <property type="evidence" value="ECO:0007669"/>
    <property type="project" value="UniProtKB-KW"/>
</dbReference>
<dbReference type="EMBL" id="LR797131">
    <property type="protein sequence ID" value="CAB4188980.1"/>
    <property type="molecule type" value="Genomic_DNA"/>
</dbReference>
<gene>
    <name evidence="5" type="ORF">UFOVP1032_75</name>
    <name evidence="6" type="ORF">UFOVP1125_143</name>
    <name evidence="7" type="ORF">UFOVP1173_89</name>
    <name evidence="8" type="ORF">UFOVP1241_7</name>
    <name evidence="9" type="ORF">UFOVP1491_75</name>
    <name evidence="10" type="ORF">UFOVP1579_75</name>
    <name evidence="2" type="ORF">UFOVP485_46</name>
    <name evidence="3" type="ORF">UFOVP575_150</name>
    <name evidence="4" type="ORF">UFOVP963_10</name>
</gene>
<dbReference type="Gene3D" id="2.60.120.620">
    <property type="entry name" value="q2cbj1_9rhob like domain"/>
    <property type="match status" value="1"/>
</dbReference>
<evidence type="ECO:0000313" key="7">
    <source>
        <dbReference type="EMBL" id="CAB4188980.1"/>
    </source>
</evidence>
<evidence type="ECO:0000313" key="4">
    <source>
        <dbReference type="EMBL" id="CAB4173810.1"/>
    </source>
</evidence>
<organism evidence="3">
    <name type="scientific">uncultured Caudovirales phage</name>
    <dbReference type="NCBI Taxonomy" id="2100421"/>
    <lineage>
        <taxon>Viruses</taxon>
        <taxon>Duplodnaviria</taxon>
        <taxon>Heunggongvirae</taxon>
        <taxon>Uroviricota</taxon>
        <taxon>Caudoviricetes</taxon>
        <taxon>Peduoviridae</taxon>
        <taxon>Maltschvirus</taxon>
        <taxon>Maltschvirus maltsch</taxon>
    </lineage>
</organism>
<evidence type="ECO:0000313" key="5">
    <source>
        <dbReference type="EMBL" id="CAB4179742.1"/>
    </source>
</evidence>
<evidence type="ECO:0000313" key="3">
    <source>
        <dbReference type="EMBL" id="CAB4151112.1"/>
    </source>
</evidence>
<protein>
    <submittedName>
        <fullName evidence="3">Oxoglutarate/iron-dependent dioxygenase</fullName>
    </submittedName>
</protein>
<reference evidence="3" key="1">
    <citation type="submission" date="2020-04" db="EMBL/GenBank/DDBJ databases">
        <authorList>
            <person name="Chiriac C."/>
            <person name="Salcher M."/>
            <person name="Ghai R."/>
            <person name="Kavagutti S V."/>
        </authorList>
    </citation>
    <scope>NUCLEOTIDE SEQUENCE</scope>
</reference>
<dbReference type="EMBL" id="LR798431">
    <property type="protein sequence ID" value="CAB5231396.1"/>
    <property type="molecule type" value="Genomic_DNA"/>
</dbReference>